<dbReference type="InterPro" id="IPR006461">
    <property type="entry name" value="PLAC_motif_containing"/>
</dbReference>
<dbReference type="PANTHER" id="PTHR15907">
    <property type="entry name" value="DUF614 FAMILY PROTEIN-RELATED"/>
    <property type="match status" value="1"/>
</dbReference>
<dbReference type="OrthoDB" id="1045822at2759"/>
<dbReference type="NCBIfam" id="TIGR01571">
    <property type="entry name" value="A_thal_Cys_rich"/>
    <property type="match status" value="1"/>
</dbReference>
<evidence type="ECO:0000313" key="2">
    <source>
        <dbReference type="Proteomes" id="UP000237105"/>
    </source>
</evidence>
<proteinExistence type="predicted"/>
<organism evidence="1 2">
    <name type="scientific">Parasponia andersonii</name>
    <name type="common">Sponia andersonii</name>
    <dbReference type="NCBI Taxonomy" id="3476"/>
    <lineage>
        <taxon>Eukaryota</taxon>
        <taxon>Viridiplantae</taxon>
        <taxon>Streptophyta</taxon>
        <taxon>Embryophyta</taxon>
        <taxon>Tracheophyta</taxon>
        <taxon>Spermatophyta</taxon>
        <taxon>Magnoliopsida</taxon>
        <taxon>eudicotyledons</taxon>
        <taxon>Gunneridae</taxon>
        <taxon>Pentapetalae</taxon>
        <taxon>rosids</taxon>
        <taxon>fabids</taxon>
        <taxon>Rosales</taxon>
        <taxon>Cannabaceae</taxon>
        <taxon>Parasponia</taxon>
    </lineage>
</organism>
<dbReference type="AlphaFoldDB" id="A0A2P5CEN8"/>
<gene>
    <name evidence="1" type="ORF">PanWU01x14_158880</name>
</gene>
<comment type="caution">
    <text evidence="1">The sequence shown here is derived from an EMBL/GenBank/DDBJ whole genome shotgun (WGS) entry which is preliminary data.</text>
</comment>
<dbReference type="STRING" id="3476.A0A2P5CEN8"/>
<evidence type="ECO:0000313" key="1">
    <source>
        <dbReference type="EMBL" id="PON59530.1"/>
    </source>
</evidence>
<keyword evidence="2" id="KW-1185">Reference proteome</keyword>
<name>A0A2P5CEN8_PARAD</name>
<dbReference type="Pfam" id="PF04749">
    <property type="entry name" value="PLAC8"/>
    <property type="match status" value="1"/>
</dbReference>
<dbReference type="Proteomes" id="UP000237105">
    <property type="component" value="Unassembled WGS sequence"/>
</dbReference>
<accession>A0A2P5CEN8</accession>
<sequence>MDPNSTKPPAHGQWTTGLYDCFEDRSNCCFTCFCPCVVFGRIAEIADKGTISSNKACLLYSALGTIHWAWLFGATYRTKLRALFSLPEEPHSDCFLHSCCCVCSFTQEYRELQNRGFDPAIGWEANVEKWKREGLEPPITEQRMNR</sequence>
<protein>
    <submittedName>
        <fullName evidence="1">PLAC8 motif-containing protein</fullName>
    </submittedName>
</protein>
<reference evidence="2" key="1">
    <citation type="submission" date="2016-06" db="EMBL/GenBank/DDBJ databases">
        <title>Parallel loss of symbiosis genes in relatives of nitrogen-fixing non-legume Parasponia.</title>
        <authorList>
            <person name="Van Velzen R."/>
            <person name="Holmer R."/>
            <person name="Bu F."/>
            <person name="Rutten L."/>
            <person name="Van Zeijl A."/>
            <person name="Liu W."/>
            <person name="Santuari L."/>
            <person name="Cao Q."/>
            <person name="Sharma T."/>
            <person name="Shen D."/>
            <person name="Roswanjaya Y."/>
            <person name="Wardhani T."/>
            <person name="Kalhor M.S."/>
            <person name="Jansen J."/>
            <person name="Van den Hoogen J."/>
            <person name="Gungor B."/>
            <person name="Hartog M."/>
            <person name="Hontelez J."/>
            <person name="Verver J."/>
            <person name="Yang W.-C."/>
            <person name="Schijlen E."/>
            <person name="Repin R."/>
            <person name="Schilthuizen M."/>
            <person name="Schranz E."/>
            <person name="Heidstra R."/>
            <person name="Miyata K."/>
            <person name="Fedorova E."/>
            <person name="Kohlen W."/>
            <person name="Bisseling T."/>
            <person name="Smit S."/>
            <person name="Geurts R."/>
        </authorList>
    </citation>
    <scope>NUCLEOTIDE SEQUENCE [LARGE SCALE GENOMIC DNA]</scope>
    <source>
        <strain evidence="2">cv. WU1-14</strain>
    </source>
</reference>
<dbReference type="EMBL" id="JXTB01000139">
    <property type="protein sequence ID" value="PON59530.1"/>
    <property type="molecule type" value="Genomic_DNA"/>
</dbReference>